<feature type="transmembrane region" description="Helical" evidence="7">
    <location>
        <begin position="88"/>
        <end position="110"/>
    </location>
</feature>
<dbReference type="PIRSF" id="PIRSF001455">
    <property type="entry name" value="DHQ_synth"/>
    <property type="match status" value="1"/>
</dbReference>
<evidence type="ECO:0000256" key="7">
    <source>
        <dbReference type="SAM" id="Phobius"/>
    </source>
</evidence>
<dbReference type="RefSeq" id="WP_211118535.1">
    <property type="nucleotide sequence ID" value="NZ_CP019943.1"/>
</dbReference>
<evidence type="ECO:0000313" key="10">
    <source>
        <dbReference type="EMBL" id="AQU89448.1"/>
    </source>
</evidence>
<keyword evidence="5 10" id="KW-0456">Lyase</keyword>
<keyword evidence="3" id="KW-0479">Metal-binding</keyword>
<organism evidence="10 11">
    <name type="scientific">Carsonella ruddii</name>
    <dbReference type="NCBI Taxonomy" id="114186"/>
    <lineage>
        <taxon>Bacteria</taxon>
        <taxon>Pseudomonadati</taxon>
        <taxon>Pseudomonadota</taxon>
        <taxon>Gammaproteobacteria</taxon>
        <taxon>Oceanospirillales</taxon>
        <taxon>Halomonadaceae</taxon>
        <taxon>Zymobacter group</taxon>
        <taxon>Candidatus Carsonella</taxon>
    </lineage>
</organism>
<feature type="transmembrane region" description="Helical" evidence="7">
    <location>
        <begin position="144"/>
        <end position="163"/>
    </location>
</feature>
<dbReference type="GO" id="GO:0046872">
    <property type="term" value="F:metal ion binding"/>
    <property type="evidence" value="ECO:0007669"/>
    <property type="project" value="UniProtKB-KW"/>
</dbReference>
<comment type="cofactor">
    <cofactor evidence="2">
        <name>Co(2+)</name>
        <dbReference type="ChEBI" id="CHEBI:48828"/>
    </cofactor>
</comment>
<dbReference type="InterPro" id="IPR030963">
    <property type="entry name" value="DHQ_synth_fam"/>
</dbReference>
<dbReference type="PANTHER" id="PTHR43622:SF1">
    <property type="entry name" value="3-DEHYDROQUINATE SYNTHASE"/>
    <property type="match status" value="1"/>
</dbReference>
<proteinExistence type="predicted"/>
<keyword evidence="6" id="KW-0170">Cobalt</keyword>
<keyword evidence="7" id="KW-0472">Membrane</keyword>
<keyword evidence="4" id="KW-0520">NAD</keyword>
<feature type="domain" description="3-dehydroquinate synthase C-terminal" evidence="9">
    <location>
        <begin position="171"/>
        <end position="303"/>
    </location>
</feature>
<dbReference type="GO" id="GO:0009073">
    <property type="term" value="P:aromatic amino acid family biosynthetic process"/>
    <property type="evidence" value="ECO:0007669"/>
    <property type="project" value="InterPro"/>
</dbReference>
<dbReference type="Gene3D" id="3.40.50.1970">
    <property type="match status" value="1"/>
</dbReference>
<comment type="cofactor">
    <cofactor evidence="1">
        <name>NAD(+)</name>
        <dbReference type="ChEBI" id="CHEBI:57540"/>
    </cofactor>
</comment>
<dbReference type="EC" id="4.2.3.4" evidence="10"/>
<dbReference type="InterPro" id="IPR056179">
    <property type="entry name" value="DHQS_C"/>
</dbReference>
<evidence type="ECO:0000256" key="5">
    <source>
        <dbReference type="ARBA" id="ARBA00023239"/>
    </source>
</evidence>
<dbReference type="GO" id="GO:0003856">
    <property type="term" value="F:3-dehydroquinate synthase activity"/>
    <property type="evidence" value="ECO:0007669"/>
    <property type="project" value="UniProtKB-EC"/>
</dbReference>
<evidence type="ECO:0000256" key="2">
    <source>
        <dbReference type="ARBA" id="ARBA00001941"/>
    </source>
</evidence>
<dbReference type="Pfam" id="PF24621">
    <property type="entry name" value="DHQS_C"/>
    <property type="match status" value="1"/>
</dbReference>
<dbReference type="InterPro" id="IPR030960">
    <property type="entry name" value="DHQS/DOIS_N"/>
</dbReference>
<sequence>MKLIKIKKKYITNIYINNSYKKICNFLNNKKYFLIFDYNIYILFFKFIKFNFKKYKFIILPYGENIKNINSLKIIWKYMIKNKINKNFITFIIGGGVIGDLVSYICSSYFRGINFVLLPTSLLSQIDSSIGGKNAINFFSKNTLGIINCPKFIFINYLIIFYMKKKEFKDGYSEIIKYSLLNNKKFFFYLFKKKNIKKIIIRSCYIKSKIIAQDYNEINFRSILNLGHTYAHCIENNKIKNFSHGESVSIGIIFVLFISSFYYFFCNITIKKILNLFLKFNFFIKNKIKFSKKMINKIILDKKFDNKINYIIIRKIGFCIKKNLKKKILIMFLKKFYEI</sequence>
<dbReference type="PANTHER" id="PTHR43622">
    <property type="entry name" value="3-DEHYDROQUINATE SYNTHASE"/>
    <property type="match status" value="1"/>
</dbReference>
<evidence type="ECO:0000256" key="3">
    <source>
        <dbReference type="ARBA" id="ARBA00022723"/>
    </source>
</evidence>
<name>A0A1U9RRA7_CARRU</name>
<protein>
    <submittedName>
        <fullName evidence="10">3-dehydroquinate synthase</fullName>
        <ecNumber evidence="10">4.2.3.4</ecNumber>
    </submittedName>
</protein>
<evidence type="ECO:0000259" key="8">
    <source>
        <dbReference type="Pfam" id="PF01761"/>
    </source>
</evidence>
<feature type="domain" description="3-dehydroquinate synthase N-terminal" evidence="8">
    <location>
        <begin position="58"/>
        <end position="169"/>
    </location>
</feature>
<evidence type="ECO:0000256" key="1">
    <source>
        <dbReference type="ARBA" id="ARBA00001911"/>
    </source>
</evidence>
<keyword evidence="7" id="KW-1133">Transmembrane helix</keyword>
<reference evidence="10 11" key="1">
    <citation type="submission" date="2017-02" db="EMBL/GenBank/DDBJ databases">
        <title>Complete Genome of Candidatus Carsonella ruddii strain BC, a Nutritional Endosymbiont of Bactericera cockerelli.</title>
        <authorList>
            <person name="Riley A.B."/>
            <person name="Kim D.H."/>
            <person name="Hansen A.K."/>
        </authorList>
    </citation>
    <scope>NUCLEOTIDE SEQUENCE [LARGE SCALE GENOMIC DNA]</scope>
    <source>
        <strain evidence="10 11">BC</strain>
    </source>
</reference>
<keyword evidence="7" id="KW-0812">Transmembrane</keyword>
<dbReference type="SUPFAM" id="SSF56796">
    <property type="entry name" value="Dehydroquinate synthase-like"/>
    <property type="match status" value="1"/>
</dbReference>
<feature type="transmembrane region" description="Helical" evidence="7">
    <location>
        <begin position="248"/>
        <end position="265"/>
    </location>
</feature>
<dbReference type="EMBL" id="CP019943">
    <property type="protein sequence ID" value="AQU89448.1"/>
    <property type="molecule type" value="Genomic_DNA"/>
</dbReference>
<dbReference type="CDD" id="cd08195">
    <property type="entry name" value="DHQS"/>
    <property type="match status" value="1"/>
</dbReference>
<dbReference type="Pfam" id="PF01761">
    <property type="entry name" value="DHQ_synthase"/>
    <property type="match status" value="1"/>
</dbReference>
<dbReference type="AlphaFoldDB" id="A0A1U9RRA7"/>
<dbReference type="Proteomes" id="UP000189666">
    <property type="component" value="Chromosome"/>
</dbReference>
<dbReference type="InterPro" id="IPR050071">
    <property type="entry name" value="Dehydroquinate_synthase"/>
</dbReference>
<accession>A0A1U9RRA7</accession>
<gene>
    <name evidence="10" type="ORF">BW244_0030</name>
</gene>
<evidence type="ECO:0000256" key="4">
    <source>
        <dbReference type="ARBA" id="ARBA00023027"/>
    </source>
</evidence>
<evidence type="ECO:0000313" key="11">
    <source>
        <dbReference type="Proteomes" id="UP000189666"/>
    </source>
</evidence>
<evidence type="ECO:0000256" key="6">
    <source>
        <dbReference type="ARBA" id="ARBA00023285"/>
    </source>
</evidence>
<dbReference type="Gene3D" id="1.20.1090.10">
    <property type="entry name" value="Dehydroquinate synthase-like - alpha domain"/>
    <property type="match status" value="1"/>
</dbReference>
<evidence type="ECO:0000259" key="9">
    <source>
        <dbReference type="Pfam" id="PF24621"/>
    </source>
</evidence>